<evidence type="ECO:0000259" key="9">
    <source>
        <dbReference type="PROSITE" id="PS50089"/>
    </source>
</evidence>
<keyword evidence="3" id="KW-0677">Repeat</keyword>
<sequence>MSINNNKKIIIDDYDDFEIKKVNKISKGKKEVKEEKKNLNEGGDRGAAAPFGGECSICCESYSSNIRKKITCPKCNNSTCKKCIETYLLGNDKDVPTCMHCNLEFSTSFMFENTSKVFFRDRFLNKKAIQILKEQKTLLPSTLISYNKKKENKKRQLEIIKEMSELKERMTLLSRELGNLKTNIESTDSNAPEDKIHRPCPVNECKGYLSSAWKCGMCEVWVCPDCGNIKKERNDETHVCNEDDKQTLLMLKKDTKPCPGCYKPIHKTEGCDQMFCVECHTAFSWITGKKENGRIHNPHYYEFQRQQNGGNAPRVPGDNPCGINENELPSFNSLRNKLNNLFGFGYNRPMQKLESIHMACAHNQDIVNRRVQNNINITTRENLYTTYREKYLDNDKEYDEKVWISNIKAEIKKTEKNKQIKMIYDMVHSVMIDIFNRFMGSKFYDQEVYVQEFNSIIIYANEQLNKISEYYGTKVYLYKPDFKLDIY</sequence>
<dbReference type="InterPro" id="IPR013083">
    <property type="entry name" value="Znf_RING/FYVE/PHD"/>
</dbReference>
<dbReference type="GO" id="GO:0016567">
    <property type="term" value="P:protein ubiquitination"/>
    <property type="evidence" value="ECO:0007669"/>
    <property type="project" value="InterPro"/>
</dbReference>
<gene>
    <name evidence="11" type="ORF">Indivirus_10_9</name>
</gene>
<keyword evidence="5" id="KW-0833">Ubl conjugation pathway</keyword>
<dbReference type="SUPFAM" id="SSF57850">
    <property type="entry name" value="RING/U-box"/>
    <property type="match status" value="1"/>
</dbReference>
<keyword evidence="2" id="KW-0479">Metal-binding</keyword>
<dbReference type="Gene3D" id="3.30.40.10">
    <property type="entry name" value="Zinc/RING finger domain, C3HC4 (zinc finger)"/>
    <property type="match status" value="1"/>
</dbReference>
<dbReference type="PROSITE" id="PS50089">
    <property type="entry name" value="ZF_RING_2"/>
    <property type="match status" value="1"/>
</dbReference>
<accession>A0A1V0SE97</accession>
<dbReference type="EMBL" id="KY684094">
    <property type="protein sequence ID" value="ARF10049.1"/>
    <property type="molecule type" value="Genomic_DNA"/>
</dbReference>
<dbReference type="InterPro" id="IPR044066">
    <property type="entry name" value="TRIAD_supradom"/>
</dbReference>
<evidence type="ECO:0000313" key="11">
    <source>
        <dbReference type="EMBL" id="ARF10049.1"/>
    </source>
</evidence>
<dbReference type="InterPro" id="IPR011011">
    <property type="entry name" value="Znf_FYVE_PHD"/>
</dbReference>
<evidence type="ECO:0000256" key="2">
    <source>
        <dbReference type="ARBA" id="ARBA00022723"/>
    </source>
</evidence>
<evidence type="ECO:0000256" key="3">
    <source>
        <dbReference type="ARBA" id="ARBA00022737"/>
    </source>
</evidence>
<name>A0A1V0SE97_9VIRU</name>
<reference evidence="11" key="1">
    <citation type="journal article" date="2017" name="Science">
        <title>Giant viruses with an expanded complement of translation system components.</title>
        <authorList>
            <person name="Schulz F."/>
            <person name="Yutin N."/>
            <person name="Ivanova N.N."/>
            <person name="Ortega D.R."/>
            <person name="Lee T.K."/>
            <person name="Vierheilig J."/>
            <person name="Daims H."/>
            <person name="Horn M."/>
            <person name="Wagner M."/>
            <person name="Jensen G.J."/>
            <person name="Kyrpides N.C."/>
            <person name="Koonin E.V."/>
            <person name="Woyke T."/>
        </authorList>
    </citation>
    <scope>NUCLEOTIDE SEQUENCE</scope>
    <source>
        <strain evidence="11">ILV1</strain>
    </source>
</reference>
<dbReference type="Gene3D" id="1.20.120.1750">
    <property type="match status" value="1"/>
</dbReference>
<evidence type="ECO:0000259" key="10">
    <source>
        <dbReference type="PROSITE" id="PS51873"/>
    </source>
</evidence>
<feature type="domain" description="RING-type" evidence="10">
    <location>
        <begin position="51"/>
        <end position="310"/>
    </location>
</feature>
<dbReference type="GO" id="GO:0004842">
    <property type="term" value="F:ubiquitin-protein transferase activity"/>
    <property type="evidence" value="ECO:0007669"/>
    <property type="project" value="InterPro"/>
</dbReference>
<feature type="coiled-coil region" evidence="8">
    <location>
        <begin position="143"/>
        <end position="183"/>
    </location>
</feature>
<organism evidence="11">
    <name type="scientific">Indivirus ILV1</name>
    <dbReference type="NCBI Taxonomy" id="1977633"/>
    <lineage>
        <taxon>Viruses</taxon>
        <taxon>Varidnaviria</taxon>
        <taxon>Bamfordvirae</taxon>
        <taxon>Nucleocytoviricota</taxon>
        <taxon>Megaviricetes</taxon>
        <taxon>Imitervirales</taxon>
        <taxon>Mimiviridae</taxon>
        <taxon>Klosneuvirinae</taxon>
        <taxon>Indivirus</taxon>
    </lineage>
</organism>
<evidence type="ECO:0000256" key="5">
    <source>
        <dbReference type="ARBA" id="ARBA00022786"/>
    </source>
</evidence>
<evidence type="ECO:0000256" key="1">
    <source>
        <dbReference type="ARBA" id="ARBA00022679"/>
    </source>
</evidence>
<dbReference type="PROSITE" id="PS51873">
    <property type="entry name" value="TRIAD"/>
    <property type="match status" value="1"/>
</dbReference>
<keyword evidence="8" id="KW-0175">Coiled coil</keyword>
<proteinExistence type="predicted"/>
<dbReference type="GO" id="GO:0008270">
    <property type="term" value="F:zinc ion binding"/>
    <property type="evidence" value="ECO:0007669"/>
    <property type="project" value="UniProtKB-KW"/>
</dbReference>
<protein>
    <submittedName>
        <fullName evidence="11">RING finger protein</fullName>
    </submittedName>
</protein>
<keyword evidence="6" id="KW-0862">Zinc</keyword>
<dbReference type="InterPro" id="IPR031127">
    <property type="entry name" value="E3_UB_ligase_RBR"/>
</dbReference>
<dbReference type="PANTHER" id="PTHR11685">
    <property type="entry name" value="RBR FAMILY RING FINGER AND IBR DOMAIN-CONTAINING"/>
    <property type="match status" value="1"/>
</dbReference>
<evidence type="ECO:0000256" key="8">
    <source>
        <dbReference type="SAM" id="Coils"/>
    </source>
</evidence>
<dbReference type="InterPro" id="IPR001841">
    <property type="entry name" value="Znf_RING"/>
</dbReference>
<evidence type="ECO:0000256" key="6">
    <source>
        <dbReference type="ARBA" id="ARBA00022833"/>
    </source>
</evidence>
<evidence type="ECO:0000256" key="7">
    <source>
        <dbReference type="PROSITE-ProRule" id="PRU00175"/>
    </source>
</evidence>
<feature type="domain" description="RING-type" evidence="9">
    <location>
        <begin position="55"/>
        <end position="102"/>
    </location>
</feature>
<dbReference type="SUPFAM" id="SSF57903">
    <property type="entry name" value="FYVE/PHD zinc finger"/>
    <property type="match status" value="1"/>
</dbReference>
<keyword evidence="1" id="KW-0808">Transferase</keyword>
<keyword evidence="4 7" id="KW-0863">Zinc-finger</keyword>
<evidence type="ECO:0000256" key="4">
    <source>
        <dbReference type="ARBA" id="ARBA00022771"/>
    </source>
</evidence>